<keyword evidence="3" id="KW-0238">DNA-binding</keyword>
<feature type="domain" description="HTH lysR-type" evidence="5">
    <location>
        <begin position="1"/>
        <end position="59"/>
    </location>
</feature>
<dbReference type="Pfam" id="PF03466">
    <property type="entry name" value="LysR_substrate"/>
    <property type="match status" value="1"/>
</dbReference>
<gene>
    <name evidence="6" type="ORF">N5A92_23530</name>
</gene>
<organism evidence="6 7">
    <name type="scientific">Chelativorans salis</name>
    <dbReference type="NCBI Taxonomy" id="2978478"/>
    <lineage>
        <taxon>Bacteria</taxon>
        <taxon>Pseudomonadati</taxon>
        <taxon>Pseudomonadota</taxon>
        <taxon>Alphaproteobacteria</taxon>
        <taxon>Hyphomicrobiales</taxon>
        <taxon>Phyllobacteriaceae</taxon>
        <taxon>Chelativorans</taxon>
    </lineage>
</organism>
<evidence type="ECO:0000256" key="3">
    <source>
        <dbReference type="ARBA" id="ARBA00023125"/>
    </source>
</evidence>
<dbReference type="PRINTS" id="PR00039">
    <property type="entry name" value="HTHLYSR"/>
</dbReference>
<dbReference type="Gene3D" id="3.40.190.290">
    <property type="match status" value="1"/>
</dbReference>
<dbReference type="EMBL" id="JAOCZP010000010">
    <property type="protein sequence ID" value="MCT7377994.1"/>
    <property type="molecule type" value="Genomic_DNA"/>
</dbReference>
<evidence type="ECO:0000256" key="2">
    <source>
        <dbReference type="ARBA" id="ARBA00023015"/>
    </source>
</evidence>
<comment type="similarity">
    <text evidence="1">Belongs to the LysR transcriptional regulatory family.</text>
</comment>
<dbReference type="Pfam" id="PF00126">
    <property type="entry name" value="HTH_1"/>
    <property type="match status" value="1"/>
</dbReference>
<keyword evidence="2" id="KW-0805">Transcription regulation</keyword>
<dbReference type="InterPro" id="IPR036390">
    <property type="entry name" value="WH_DNA-bd_sf"/>
</dbReference>
<dbReference type="InterPro" id="IPR036388">
    <property type="entry name" value="WH-like_DNA-bd_sf"/>
</dbReference>
<evidence type="ECO:0000313" key="6">
    <source>
        <dbReference type="EMBL" id="MCT7377994.1"/>
    </source>
</evidence>
<dbReference type="PROSITE" id="PS50931">
    <property type="entry name" value="HTH_LYSR"/>
    <property type="match status" value="1"/>
</dbReference>
<evidence type="ECO:0000259" key="5">
    <source>
        <dbReference type="PROSITE" id="PS50931"/>
    </source>
</evidence>
<dbReference type="PANTHER" id="PTHR30427">
    <property type="entry name" value="TRANSCRIPTIONAL ACTIVATOR PROTEIN LYSR"/>
    <property type="match status" value="1"/>
</dbReference>
<dbReference type="InterPro" id="IPR005119">
    <property type="entry name" value="LysR_subst-bd"/>
</dbReference>
<dbReference type="SUPFAM" id="SSF46785">
    <property type="entry name" value="Winged helix' DNA-binding domain"/>
    <property type="match status" value="1"/>
</dbReference>
<dbReference type="Gene3D" id="1.10.10.10">
    <property type="entry name" value="Winged helix-like DNA-binding domain superfamily/Winged helix DNA-binding domain"/>
    <property type="match status" value="1"/>
</dbReference>
<evidence type="ECO:0000256" key="4">
    <source>
        <dbReference type="ARBA" id="ARBA00023163"/>
    </source>
</evidence>
<dbReference type="PANTHER" id="PTHR30427:SF1">
    <property type="entry name" value="TRANSCRIPTIONAL ACTIVATOR PROTEIN LYSR"/>
    <property type="match status" value="1"/>
</dbReference>
<name>A0ABT2LU08_9HYPH</name>
<reference evidence="6 7" key="1">
    <citation type="submission" date="2022-09" db="EMBL/GenBank/DDBJ databases">
        <title>Chelativorans salina sp. nov., a novel slightly halophilic bacterium isolated from a saline lake sediment enrichment.</title>
        <authorList>
            <person name="Gao L."/>
            <person name="Fang B.-Z."/>
            <person name="Li W.-J."/>
        </authorList>
    </citation>
    <scope>NUCLEOTIDE SEQUENCE [LARGE SCALE GENOMIC DNA]</scope>
    <source>
        <strain evidence="6 7">EGI FJ00035</strain>
    </source>
</reference>
<dbReference type="SUPFAM" id="SSF53850">
    <property type="entry name" value="Periplasmic binding protein-like II"/>
    <property type="match status" value="1"/>
</dbReference>
<keyword evidence="7" id="KW-1185">Reference proteome</keyword>
<protein>
    <submittedName>
        <fullName evidence="6">LysR family transcriptional regulator</fullName>
    </submittedName>
</protein>
<comment type="caution">
    <text evidence="6">The sequence shown here is derived from an EMBL/GenBank/DDBJ whole genome shotgun (WGS) entry which is preliminary data.</text>
</comment>
<dbReference type="RefSeq" id="WP_260906751.1">
    <property type="nucleotide sequence ID" value="NZ_JAOCZP010000010.1"/>
</dbReference>
<sequence>MLSQRSLEAFREVMRTGTVSGAAEELLISQPAVSRLIRELEERSGLHLFTRHGGRVVATPEAHEFWLEVERSFTGLKQIERAADQIKRGQRTTLSIAAAPAFAHTALPQAVAQLHAERPEFRAEFFAMTTLPVVRQVALRQCQIGFGIPTQHKFEIDVVRTGALPYRFIAPAGHPLGEKEIISFNDLSGVDFVSFVDSTMTGRLFDRRFAKMRRPPLVKIRAYLSIVISALVLRGLGVALIDPFTAEDHVRLGGISRPFEAEERFEYSIIKPLGERLGAECVALVEHFEALADAHRA</sequence>
<keyword evidence="4" id="KW-0804">Transcription</keyword>
<dbReference type="Proteomes" id="UP001320831">
    <property type="component" value="Unassembled WGS sequence"/>
</dbReference>
<evidence type="ECO:0000256" key="1">
    <source>
        <dbReference type="ARBA" id="ARBA00009437"/>
    </source>
</evidence>
<proteinExistence type="inferred from homology"/>
<dbReference type="InterPro" id="IPR000847">
    <property type="entry name" value="LysR_HTH_N"/>
</dbReference>
<accession>A0ABT2LU08</accession>
<evidence type="ECO:0000313" key="7">
    <source>
        <dbReference type="Proteomes" id="UP001320831"/>
    </source>
</evidence>